<reference evidence="1" key="1">
    <citation type="journal article" date="2021" name="Proc. Natl. Acad. Sci. U.S.A.">
        <title>A Catalog of Tens of Thousands of Viruses from Human Metagenomes Reveals Hidden Associations with Chronic Diseases.</title>
        <authorList>
            <person name="Tisza M.J."/>
            <person name="Buck C.B."/>
        </authorList>
    </citation>
    <scope>NUCLEOTIDE SEQUENCE</scope>
    <source>
        <strain evidence="1">CtE6L85</strain>
    </source>
</reference>
<name>A0A8S5QQL5_9CAUD</name>
<evidence type="ECO:0000313" key="1">
    <source>
        <dbReference type="EMBL" id="DAE21368.1"/>
    </source>
</evidence>
<accession>A0A8S5QQL5</accession>
<sequence>MLSNAASVVERVCDKEQDCVDNYPENLQSTERFEKMEDALDSLNDALEKIDDAKSHIQSAIQ</sequence>
<organism evidence="1">
    <name type="scientific">Siphoviridae sp. ctE6L85</name>
    <dbReference type="NCBI Taxonomy" id="2826202"/>
    <lineage>
        <taxon>Viruses</taxon>
        <taxon>Duplodnaviria</taxon>
        <taxon>Heunggongvirae</taxon>
        <taxon>Uroviricota</taxon>
        <taxon>Caudoviricetes</taxon>
    </lineage>
</organism>
<protein>
    <submittedName>
        <fullName evidence="1">Uncharacterized protein</fullName>
    </submittedName>
</protein>
<proteinExistence type="predicted"/>
<dbReference type="EMBL" id="BK015711">
    <property type="protein sequence ID" value="DAE21368.1"/>
    <property type="molecule type" value="Genomic_DNA"/>
</dbReference>